<dbReference type="EMBL" id="JAGKQM010000015">
    <property type="protein sequence ID" value="KAH0879299.1"/>
    <property type="molecule type" value="Genomic_DNA"/>
</dbReference>
<keyword evidence="3" id="KW-1185">Reference proteome</keyword>
<comment type="caution">
    <text evidence="2">The sequence shown here is derived from an EMBL/GenBank/DDBJ whole genome shotgun (WGS) entry which is preliminary data.</text>
</comment>
<feature type="compositionally biased region" description="Basic and acidic residues" evidence="1">
    <location>
        <begin position="385"/>
        <end position="394"/>
    </location>
</feature>
<gene>
    <name evidence="2" type="ORF">HID58_066693</name>
</gene>
<proteinExistence type="predicted"/>
<name>A0ABQ7ZGD3_BRANA</name>
<feature type="compositionally biased region" description="Basic and acidic residues" evidence="1">
    <location>
        <begin position="332"/>
        <end position="346"/>
    </location>
</feature>
<sequence>MNRGKHDPVVIRLLAREEGRRHALDRRSYFLRSMIDYTMSMMTIWSKELLKVDKLNGESKKKKRSDGDAKGDLGGIRVSPTVNGSEGIFIKSRFAHTWEDDFLRILDIWKIGFVGEQNSVSIIFKMKSNVFKGNIFHFLQLIFLFEGNGMQGRHVGFDNVGIWRLGICWFFEMRVWICWFFEIVSLGIQLFYDIVIQGVNNGFDITTKYLLNIRLAKWNCYKRTSGNEIREETREEGEIKSAGEEALALVSKEFQAALAETQAAGLEVISDPVDGEEGLQKIQSLLENDRAPEGEVEDVMEMDKIQAALLEHGLDMNAIDALPAAGEQANGEDEKNKDATEQDKKQGTRKRLFKPSINVAGSTKMRIAAALVSPRKRAAAKMGTRKGDTNKPLESKGPSNPNSGNLKN</sequence>
<dbReference type="Proteomes" id="UP000824890">
    <property type="component" value="Unassembled WGS sequence"/>
</dbReference>
<evidence type="ECO:0000256" key="1">
    <source>
        <dbReference type="SAM" id="MobiDB-lite"/>
    </source>
</evidence>
<organism evidence="2 3">
    <name type="scientific">Brassica napus</name>
    <name type="common">Rape</name>
    <dbReference type="NCBI Taxonomy" id="3708"/>
    <lineage>
        <taxon>Eukaryota</taxon>
        <taxon>Viridiplantae</taxon>
        <taxon>Streptophyta</taxon>
        <taxon>Embryophyta</taxon>
        <taxon>Tracheophyta</taxon>
        <taxon>Spermatophyta</taxon>
        <taxon>Magnoliopsida</taxon>
        <taxon>eudicotyledons</taxon>
        <taxon>Gunneridae</taxon>
        <taxon>Pentapetalae</taxon>
        <taxon>rosids</taxon>
        <taxon>malvids</taxon>
        <taxon>Brassicales</taxon>
        <taxon>Brassicaceae</taxon>
        <taxon>Brassiceae</taxon>
        <taxon>Brassica</taxon>
    </lineage>
</organism>
<feature type="compositionally biased region" description="Polar residues" evidence="1">
    <location>
        <begin position="397"/>
        <end position="408"/>
    </location>
</feature>
<evidence type="ECO:0000313" key="2">
    <source>
        <dbReference type="EMBL" id="KAH0879299.1"/>
    </source>
</evidence>
<accession>A0ABQ7ZGD3</accession>
<feature type="region of interest" description="Disordered" evidence="1">
    <location>
        <begin position="370"/>
        <end position="408"/>
    </location>
</feature>
<reference evidence="2 3" key="1">
    <citation type="submission" date="2021-05" db="EMBL/GenBank/DDBJ databases">
        <title>Genome Assembly of Synthetic Allotetraploid Brassica napus Reveals Homoeologous Exchanges between Subgenomes.</title>
        <authorList>
            <person name="Davis J.T."/>
        </authorList>
    </citation>
    <scope>NUCLEOTIDE SEQUENCE [LARGE SCALE GENOMIC DNA]</scope>
    <source>
        <strain evidence="3">cv. Da-Ae</strain>
        <tissue evidence="2">Seedling</tissue>
    </source>
</reference>
<feature type="region of interest" description="Disordered" evidence="1">
    <location>
        <begin position="327"/>
        <end position="358"/>
    </location>
</feature>
<protein>
    <submittedName>
        <fullName evidence="2">Uncharacterized protein</fullName>
    </submittedName>
</protein>
<evidence type="ECO:0000313" key="3">
    <source>
        <dbReference type="Proteomes" id="UP000824890"/>
    </source>
</evidence>